<feature type="compositionally biased region" description="Low complexity" evidence="1">
    <location>
        <begin position="161"/>
        <end position="175"/>
    </location>
</feature>
<feature type="compositionally biased region" description="Basic residues" evidence="1">
    <location>
        <begin position="650"/>
        <end position="659"/>
    </location>
</feature>
<dbReference type="GO" id="GO:0010833">
    <property type="term" value="P:telomere maintenance via telomere lengthening"/>
    <property type="evidence" value="ECO:0007669"/>
    <property type="project" value="TreeGrafter"/>
</dbReference>
<feature type="region of interest" description="Disordered" evidence="1">
    <location>
        <begin position="350"/>
        <end position="416"/>
    </location>
</feature>
<feature type="compositionally biased region" description="Low complexity" evidence="1">
    <location>
        <begin position="871"/>
        <end position="880"/>
    </location>
</feature>
<gene>
    <name evidence="2" type="ORF">K437DRAFT_276236</name>
</gene>
<feature type="compositionally biased region" description="Polar residues" evidence="1">
    <location>
        <begin position="176"/>
        <end position="185"/>
    </location>
</feature>
<feature type="region of interest" description="Disordered" evidence="1">
    <location>
        <begin position="784"/>
        <end position="895"/>
    </location>
</feature>
<protein>
    <submittedName>
        <fullName evidence="2">Uncharacterized protein</fullName>
    </submittedName>
</protein>
<feature type="compositionally biased region" description="Low complexity" evidence="1">
    <location>
        <begin position="784"/>
        <end position="828"/>
    </location>
</feature>
<dbReference type="RefSeq" id="XP_013240756.1">
    <property type="nucleotide sequence ID" value="XM_013385302.1"/>
</dbReference>
<dbReference type="PANTHER" id="PTHR47807">
    <property type="entry name" value="PROTEIN TBF1"/>
    <property type="match status" value="1"/>
</dbReference>
<feature type="compositionally biased region" description="Polar residues" evidence="1">
    <location>
        <begin position="369"/>
        <end position="390"/>
    </location>
</feature>
<feature type="compositionally biased region" description="Basic and acidic residues" evidence="1">
    <location>
        <begin position="844"/>
        <end position="859"/>
    </location>
</feature>
<feature type="compositionally biased region" description="Basic residues" evidence="1">
    <location>
        <begin position="147"/>
        <end position="156"/>
    </location>
</feature>
<dbReference type="EMBL" id="JMSN01000116">
    <property type="protein sequence ID" value="KDN38563.1"/>
    <property type="molecule type" value="Genomic_DNA"/>
</dbReference>
<comment type="caution">
    <text evidence="2">The sequence shown here is derived from an EMBL/GenBank/DDBJ whole genome shotgun (WGS) entry which is preliminary data.</text>
</comment>
<name>A0A066VE33_TILAU</name>
<accession>A0A066VE33</accession>
<feature type="compositionally biased region" description="Basic residues" evidence="1">
    <location>
        <begin position="272"/>
        <end position="283"/>
    </location>
</feature>
<feature type="region of interest" description="Disordered" evidence="1">
    <location>
        <begin position="510"/>
        <end position="563"/>
    </location>
</feature>
<evidence type="ECO:0000313" key="3">
    <source>
        <dbReference type="Proteomes" id="UP000027361"/>
    </source>
</evidence>
<feature type="compositionally biased region" description="Basic and acidic residues" evidence="1">
    <location>
        <begin position="59"/>
        <end position="76"/>
    </location>
</feature>
<sequence>MPRRQASKPVSADPVSGPPSTPANADFTASKPLLHAPFAAVEDAPWQHGGAASQQSEQQHADRDAVHSAEQQREDAAENSSHLIQMFLSNMAHLPATDAGAATASQQQQHTELDSLPPPPPPAHAEAEGEDNAQELAEALDASAKVPKPKKAKRKTKADQQQEQQQQPPAQAYQQSRLQQNNDNEVQVPPPPAPYEPPAIPEPNFALIPNAANHAATATAIAAGPHPMDVEVDIGVESHQEPVGENESVEIATDTRPGAATLGIAAEAKPSPSKKRVLRKKATMRPETGPGSSGRGTGRGLTLSGKPESMYNTGGNLGGRIKWTDEETNTLMHALLEVCNYKRMLRAEARAKEQVQTQPPKIERDMDTQGPTDGSETQTQEQDGKVSSTDADPIVDGSTYTAPAPDPPADPTSTSDAASAILSQHVPTPSTQAINSVQPYHAVLKLHGKAGVRSTILHERNNVQLKDKSRNELLKLRRAKEPIPFWKSMLHDTLWDDAEEPILPVIDPPPLSDEAKEELDRLLQPTPPAPSAPRARARAARTHGARMGKGRGRKRKAAAGPDADQAVTATMEIASENPNAMTTATAVPAPPAPYDGGPASAAVVHEPSNTSTSTDAAPILDPALVADGVEAAPYGGVQPSAAASDDGKGRGRGRGRPRGARGAARGSGRGRGGKQTAIVADTSAFADVQPSNTDSGAMPPHQTRVEVDHAAQDAMAVLPTRGRGVRGGTGRGARGGRGRGRGRGGATNAIQPSQADEEAAAKALTELDVGAQSALAGTTQPNAYSGAAQVQQGSAQQEHELSQIQQAAQAAAQSHVQEQVQSQAAVAADGSSGVSKKRTAPTEGKGDDAPPKRSRKELAAEGLIVLETQVEAEAGAAAGGHDSEDEAQETIAASL</sequence>
<dbReference type="HOGENOM" id="CLU_323179_0_0_1"/>
<feature type="region of interest" description="Disordered" evidence="1">
    <location>
        <begin position="716"/>
        <end position="760"/>
    </location>
</feature>
<dbReference type="InParanoid" id="A0A066VE33"/>
<dbReference type="GO" id="GO:0003691">
    <property type="term" value="F:double-stranded telomeric DNA binding"/>
    <property type="evidence" value="ECO:0007669"/>
    <property type="project" value="TreeGrafter"/>
</dbReference>
<feature type="region of interest" description="Disordered" evidence="1">
    <location>
        <begin position="1"/>
        <end position="205"/>
    </location>
</feature>
<organism evidence="2 3">
    <name type="scientific">Tilletiaria anomala (strain ATCC 24038 / CBS 436.72 / UBC 951)</name>
    <dbReference type="NCBI Taxonomy" id="1037660"/>
    <lineage>
        <taxon>Eukaryota</taxon>
        <taxon>Fungi</taxon>
        <taxon>Dikarya</taxon>
        <taxon>Basidiomycota</taxon>
        <taxon>Ustilaginomycotina</taxon>
        <taxon>Exobasidiomycetes</taxon>
        <taxon>Georgefischeriales</taxon>
        <taxon>Tilletiariaceae</taxon>
        <taxon>Tilletiaria</taxon>
    </lineage>
</organism>
<evidence type="ECO:0000313" key="2">
    <source>
        <dbReference type="EMBL" id="KDN38563.1"/>
    </source>
</evidence>
<dbReference type="PANTHER" id="PTHR47807:SF1">
    <property type="entry name" value="PROTEIN TBF1"/>
    <property type="match status" value="1"/>
</dbReference>
<dbReference type="STRING" id="1037660.A0A066VE33"/>
<feature type="compositionally biased region" description="Basic residues" evidence="1">
    <location>
        <begin position="535"/>
        <end position="557"/>
    </location>
</feature>
<dbReference type="OMA" id="RGHHEAR"/>
<dbReference type="AlphaFoldDB" id="A0A066VE33"/>
<dbReference type="Proteomes" id="UP000027361">
    <property type="component" value="Unassembled WGS sequence"/>
</dbReference>
<feature type="compositionally biased region" description="Pro residues" evidence="1">
    <location>
        <begin position="188"/>
        <end position="201"/>
    </location>
</feature>
<proteinExistence type="predicted"/>
<dbReference type="InterPro" id="IPR052833">
    <property type="entry name" value="Telomeric_DNA-bd_trans-reg"/>
</dbReference>
<dbReference type="GeneID" id="25266708"/>
<feature type="region of interest" description="Disordered" evidence="1">
    <location>
        <begin position="582"/>
        <end position="702"/>
    </location>
</feature>
<dbReference type="OrthoDB" id="3366990at2759"/>
<feature type="region of interest" description="Disordered" evidence="1">
    <location>
        <begin position="267"/>
        <end position="313"/>
    </location>
</feature>
<keyword evidence="3" id="KW-1185">Reference proteome</keyword>
<reference evidence="2 3" key="1">
    <citation type="submission" date="2014-05" db="EMBL/GenBank/DDBJ databases">
        <title>Draft genome sequence of a rare smut relative, Tilletiaria anomala UBC 951.</title>
        <authorList>
            <consortium name="DOE Joint Genome Institute"/>
            <person name="Toome M."/>
            <person name="Kuo A."/>
            <person name="Henrissat B."/>
            <person name="Lipzen A."/>
            <person name="Tritt A."/>
            <person name="Yoshinaga Y."/>
            <person name="Zane M."/>
            <person name="Barry K."/>
            <person name="Grigoriev I.V."/>
            <person name="Spatafora J.W."/>
            <person name="Aimea M.C."/>
        </authorList>
    </citation>
    <scope>NUCLEOTIDE SEQUENCE [LARGE SCALE GENOMIC DNA]</scope>
    <source>
        <strain evidence="2 3">UBC 951</strain>
    </source>
</reference>
<evidence type="ECO:0000256" key="1">
    <source>
        <dbReference type="SAM" id="MobiDB-lite"/>
    </source>
</evidence>